<reference evidence="1 2" key="1">
    <citation type="submission" date="2018-08" db="EMBL/GenBank/DDBJ databases">
        <title>A genome reference for cultivated species of the human gut microbiota.</title>
        <authorList>
            <person name="Zou Y."/>
            <person name="Xue W."/>
            <person name="Luo G."/>
        </authorList>
    </citation>
    <scope>NUCLEOTIDE SEQUENCE [LARGE SCALE GENOMIC DNA]</scope>
    <source>
        <strain evidence="1 2">TF08-13</strain>
    </source>
</reference>
<dbReference type="Proteomes" id="UP000260795">
    <property type="component" value="Unassembled WGS sequence"/>
</dbReference>
<comment type="caution">
    <text evidence="1">The sequence shown here is derived from an EMBL/GenBank/DDBJ whole genome shotgun (WGS) entry which is preliminary data.</text>
</comment>
<sequence>MADFELDMTTIDIQRMVSVYPDKDGRIWWTKAWFNGRKKGERAIEITRAMAIKFIHDQAEKDEWLEEYFPKQMQVLHQALEQTREQVLEQYRQTII</sequence>
<evidence type="ECO:0000313" key="1">
    <source>
        <dbReference type="EMBL" id="RGL16302.1"/>
    </source>
</evidence>
<organism evidence="1 2">
    <name type="scientific">Bacteroides uniformis</name>
    <dbReference type="NCBI Taxonomy" id="820"/>
    <lineage>
        <taxon>Bacteria</taxon>
        <taxon>Pseudomonadati</taxon>
        <taxon>Bacteroidota</taxon>
        <taxon>Bacteroidia</taxon>
        <taxon>Bacteroidales</taxon>
        <taxon>Bacteroidaceae</taxon>
        <taxon>Bacteroides</taxon>
    </lineage>
</organism>
<proteinExistence type="predicted"/>
<dbReference type="AlphaFoldDB" id="A0A3E4R8F5"/>
<protein>
    <submittedName>
        <fullName evidence="1">Uncharacterized protein</fullName>
    </submittedName>
</protein>
<evidence type="ECO:0000313" key="2">
    <source>
        <dbReference type="Proteomes" id="UP000260795"/>
    </source>
</evidence>
<dbReference type="EMBL" id="QSRK01000004">
    <property type="protein sequence ID" value="RGL16302.1"/>
    <property type="molecule type" value="Genomic_DNA"/>
</dbReference>
<gene>
    <name evidence="1" type="ORF">DXC80_03800</name>
</gene>
<name>A0A3E4R8F5_BACUN</name>
<accession>A0A3E4R8F5</accession>